<dbReference type="InterPro" id="IPR013106">
    <property type="entry name" value="Ig_V-set"/>
</dbReference>
<evidence type="ECO:0000313" key="11">
    <source>
        <dbReference type="Proteomes" id="UP000515145"/>
    </source>
</evidence>
<evidence type="ECO:0000256" key="6">
    <source>
        <dbReference type="ARBA" id="ARBA00023157"/>
    </source>
</evidence>
<dbReference type="InParanoid" id="A0A6P7K7M8"/>
<keyword evidence="11" id="KW-1185">Reference proteome</keyword>
<comment type="subcellular location">
    <subcellularLocation>
        <location evidence="1">Cell membrane</location>
    </subcellularLocation>
</comment>
<dbReference type="InterPro" id="IPR052051">
    <property type="entry name" value="TCR_complex_component"/>
</dbReference>
<dbReference type="PANTHER" id="PTHR19433">
    <property type="entry name" value="T-CELL RECEPTOR ALPHA CHAIN V REGION-RELATED"/>
    <property type="match status" value="1"/>
</dbReference>
<dbReference type="InterPro" id="IPR013783">
    <property type="entry name" value="Ig-like_fold"/>
</dbReference>
<evidence type="ECO:0000256" key="5">
    <source>
        <dbReference type="ARBA" id="ARBA00023136"/>
    </source>
</evidence>
<feature type="chain" id="PRO_5028446863" evidence="9">
    <location>
        <begin position="20"/>
        <end position="343"/>
    </location>
</feature>
<evidence type="ECO:0000256" key="7">
    <source>
        <dbReference type="ARBA" id="ARBA00023180"/>
    </source>
</evidence>
<dbReference type="Proteomes" id="UP000515145">
    <property type="component" value="Chromosome 18"/>
</dbReference>
<dbReference type="SMART" id="SM00406">
    <property type="entry name" value="IGv"/>
    <property type="match status" value="2"/>
</dbReference>
<keyword evidence="2" id="KW-1003">Cell membrane</keyword>
<gene>
    <name evidence="12" type="primary">LOC114451013</name>
</gene>
<dbReference type="Gene3D" id="2.60.40.10">
    <property type="entry name" value="Immunoglobulins"/>
    <property type="match status" value="2"/>
</dbReference>
<dbReference type="PROSITE" id="PS50835">
    <property type="entry name" value="IG_LIKE"/>
    <property type="match status" value="2"/>
</dbReference>
<keyword evidence="8" id="KW-1133">Transmembrane helix</keyword>
<dbReference type="RefSeq" id="XP_028285319.1">
    <property type="nucleotide sequence ID" value="XM_028429518.1"/>
</dbReference>
<evidence type="ECO:0000256" key="3">
    <source>
        <dbReference type="ARBA" id="ARBA00022729"/>
    </source>
</evidence>
<dbReference type="GO" id="GO:0002376">
    <property type="term" value="P:immune system process"/>
    <property type="evidence" value="ECO:0007669"/>
    <property type="project" value="UniProtKB-KW"/>
</dbReference>
<keyword evidence="3 9" id="KW-0732">Signal</keyword>
<accession>A0A6P7K7M8</accession>
<organism evidence="11 12">
    <name type="scientific">Parambassis ranga</name>
    <name type="common">Indian glassy fish</name>
    <dbReference type="NCBI Taxonomy" id="210632"/>
    <lineage>
        <taxon>Eukaryota</taxon>
        <taxon>Metazoa</taxon>
        <taxon>Chordata</taxon>
        <taxon>Craniata</taxon>
        <taxon>Vertebrata</taxon>
        <taxon>Euteleostomi</taxon>
        <taxon>Actinopterygii</taxon>
        <taxon>Neopterygii</taxon>
        <taxon>Teleostei</taxon>
        <taxon>Neoteleostei</taxon>
        <taxon>Acanthomorphata</taxon>
        <taxon>Ovalentaria</taxon>
        <taxon>Ambassidae</taxon>
        <taxon>Parambassis</taxon>
    </lineage>
</organism>
<dbReference type="GO" id="GO:0005886">
    <property type="term" value="C:plasma membrane"/>
    <property type="evidence" value="ECO:0007669"/>
    <property type="project" value="UniProtKB-SubCell"/>
</dbReference>
<dbReference type="AlphaFoldDB" id="A0A6P7K7M8"/>
<dbReference type="InterPro" id="IPR007110">
    <property type="entry name" value="Ig-like_dom"/>
</dbReference>
<dbReference type="Pfam" id="PF07686">
    <property type="entry name" value="V-set"/>
    <property type="match status" value="2"/>
</dbReference>
<feature type="transmembrane region" description="Helical" evidence="8">
    <location>
        <begin position="253"/>
        <end position="277"/>
    </location>
</feature>
<feature type="signal peptide" evidence="9">
    <location>
        <begin position="1"/>
        <end position="19"/>
    </location>
</feature>
<reference evidence="12" key="1">
    <citation type="submission" date="2025-08" db="UniProtKB">
        <authorList>
            <consortium name="RefSeq"/>
        </authorList>
    </citation>
    <scope>IDENTIFICATION</scope>
</reference>
<dbReference type="InterPro" id="IPR003599">
    <property type="entry name" value="Ig_sub"/>
</dbReference>
<evidence type="ECO:0000256" key="2">
    <source>
        <dbReference type="ARBA" id="ARBA00022475"/>
    </source>
</evidence>
<keyword evidence="5 8" id="KW-0472">Membrane</keyword>
<evidence type="ECO:0000256" key="9">
    <source>
        <dbReference type="SAM" id="SignalP"/>
    </source>
</evidence>
<proteinExistence type="predicted"/>
<dbReference type="PANTHER" id="PTHR19433:SF127">
    <property type="entry name" value="NITR9"/>
    <property type="match status" value="1"/>
</dbReference>
<keyword evidence="6" id="KW-1015">Disulfide bond</keyword>
<dbReference type="InterPro" id="IPR036179">
    <property type="entry name" value="Ig-like_dom_sf"/>
</dbReference>
<keyword evidence="4" id="KW-0391">Immunity</keyword>
<evidence type="ECO:0000259" key="10">
    <source>
        <dbReference type="PROSITE" id="PS50835"/>
    </source>
</evidence>
<dbReference type="GeneID" id="114451013"/>
<keyword evidence="7" id="KW-0325">Glycoprotein</keyword>
<evidence type="ECO:0000256" key="1">
    <source>
        <dbReference type="ARBA" id="ARBA00004236"/>
    </source>
</evidence>
<dbReference type="GO" id="GO:0009617">
    <property type="term" value="P:response to bacterium"/>
    <property type="evidence" value="ECO:0007669"/>
    <property type="project" value="TreeGrafter"/>
</dbReference>
<dbReference type="SMART" id="SM00409">
    <property type="entry name" value="IG"/>
    <property type="match status" value="2"/>
</dbReference>
<dbReference type="SUPFAM" id="SSF48726">
    <property type="entry name" value="Immunoglobulin"/>
    <property type="match status" value="2"/>
</dbReference>
<evidence type="ECO:0000256" key="4">
    <source>
        <dbReference type="ARBA" id="ARBA00022859"/>
    </source>
</evidence>
<evidence type="ECO:0000313" key="12">
    <source>
        <dbReference type="RefSeq" id="XP_028285319.1"/>
    </source>
</evidence>
<sequence length="343" mass="37226">MMLLYLLLALLYKTCAVLAVDKSSGIIQETGVKTATVGDTVTLQCSCLDDDVTYLSWYQQSLDSKPHIISTLLKHSTEAVIYDEYKERFDVVFPTEHGVNNLMITGANLSDSAMYYCGILVFNTIEFGQGVFLHVKSSQSNIYTVVHQPVLEPLQQGDSMKLSCTVYAEPCAGERSLYWIRHVASQPAVLYPSEGQCTSLPNGRTNCSLNLTLNAVRSSDAGTYYCAVASCGEVVIGDGTEVQLVGSNEVSPLLVYCLAVAMAVSTIVLLVLAFILYKLKKSLCSVCKGTASHLECPAASGAPRSDADSLHYAALDLRRSSEGHLQGNTDSVCFYSTVKCRKQ</sequence>
<feature type="domain" description="Ig-like" evidence="10">
    <location>
        <begin position="156"/>
        <end position="243"/>
    </location>
</feature>
<name>A0A6P7K7M8_9TELE</name>
<keyword evidence="8" id="KW-0812">Transmembrane</keyword>
<evidence type="ECO:0000256" key="8">
    <source>
        <dbReference type="SAM" id="Phobius"/>
    </source>
</evidence>
<dbReference type="OrthoDB" id="6370831at2759"/>
<feature type="domain" description="Ig-like" evidence="10">
    <location>
        <begin position="38"/>
        <end position="117"/>
    </location>
</feature>
<protein>
    <submittedName>
        <fullName evidence="12">Uncharacterized protein LOC114451013</fullName>
    </submittedName>
</protein>